<feature type="domain" description="GGDEF" evidence="3">
    <location>
        <begin position="62"/>
        <end position="191"/>
    </location>
</feature>
<dbReference type="Gene3D" id="3.30.70.270">
    <property type="match status" value="1"/>
</dbReference>
<dbReference type="CDD" id="cd01949">
    <property type="entry name" value="GGDEF"/>
    <property type="match status" value="1"/>
</dbReference>
<sequence length="191" mass="20960">MFMVIRDVTEKYLLQRDRNVALETARLARKEADTDALTGLANRRCAMAALDRAVAVARRSGQPVSLIVFDIDHFKQVNDRHGHLVGDRVIAKVGRIAARQARERDCLGRIGGEEFLWLMPGCDACSALRAAERLRWAIEAGTHSAPIPSITISAGHAEMEQGDAALTLFARADEALYAAKREGRNRVAQAA</sequence>
<dbReference type="InterPro" id="IPR029787">
    <property type="entry name" value="Nucleotide_cyclase"/>
</dbReference>
<accession>A0ABX8ZPD6</accession>
<dbReference type="NCBIfam" id="TIGR00254">
    <property type="entry name" value="GGDEF"/>
    <property type="match status" value="1"/>
</dbReference>
<dbReference type="SMART" id="SM00267">
    <property type="entry name" value="GGDEF"/>
    <property type="match status" value="1"/>
</dbReference>
<reference evidence="4 5" key="1">
    <citation type="submission" date="2021-08" db="EMBL/GenBank/DDBJ databases">
        <title>Comparative Genomics Analysis of the Genus Qipengyuania Reveals Extensive Genetic Diversity and Metabolic Versatility, Including the Description of Fifteen Novel Species.</title>
        <authorList>
            <person name="Liu Y."/>
        </authorList>
    </citation>
    <scope>NUCLEOTIDE SEQUENCE [LARGE SCALE GENOMIC DNA]</scope>
    <source>
        <strain evidence="4 5">1NDH13</strain>
    </source>
</reference>
<dbReference type="EMBL" id="CP081295">
    <property type="protein sequence ID" value="QZD89974.1"/>
    <property type="molecule type" value="Genomic_DNA"/>
</dbReference>
<protein>
    <recommendedName>
        <fullName evidence="1">diguanylate cyclase</fullName>
        <ecNumber evidence="1">2.7.7.65</ecNumber>
    </recommendedName>
</protein>
<dbReference type="Proteomes" id="UP000824281">
    <property type="component" value="Chromosome"/>
</dbReference>
<gene>
    <name evidence="4" type="ORF">K3148_00725</name>
</gene>
<organism evidence="4 5">
    <name type="scientific">Qipengyuania aurantiaca</name>
    <dbReference type="NCBI Taxonomy" id="2867233"/>
    <lineage>
        <taxon>Bacteria</taxon>
        <taxon>Pseudomonadati</taxon>
        <taxon>Pseudomonadota</taxon>
        <taxon>Alphaproteobacteria</taxon>
        <taxon>Sphingomonadales</taxon>
        <taxon>Erythrobacteraceae</taxon>
        <taxon>Qipengyuania</taxon>
    </lineage>
</organism>
<dbReference type="InterPro" id="IPR000160">
    <property type="entry name" value="GGDEF_dom"/>
</dbReference>
<dbReference type="InterPro" id="IPR043128">
    <property type="entry name" value="Rev_trsase/Diguanyl_cyclase"/>
</dbReference>
<dbReference type="InterPro" id="IPR050469">
    <property type="entry name" value="Diguanylate_Cyclase"/>
</dbReference>
<dbReference type="PANTHER" id="PTHR45138:SF9">
    <property type="entry name" value="DIGUANYLATE CYCLASE DGCM-RELATED"/>
    <property type="match status" value="1"/>
</dbReference>
<proteinExistence type="predicted"/>
<dbReference type="SUPFAM" id="SSF55073">
    <property type="entry name" value="Nucleotide cyclase"/>
    <property type="match status" value="1"/>
</dbReference>
<keyword evidence="5" id="KW-1185">Reference proteome</keyword>
<evidence type="ECO:0000313" key="4">
    <source>
        <dbReference type="EMBL" id="QZD89974.1"/>
    </source>
</evidence>
<evidence type="ECO:0000256" key="2">
    <source>
        <dbReference type="ARBA" id="ARBA00034247"/>
    </source>
</evidence>
<dbReference type="PROSITE" id="PS50887">
    <property type="entry name" value="GGDEF"/>
    <property type="match status" value="1"/>
</dbReference>
<evidence type="ECO:0000259" key="3">
    <source>
        <dbReference type="PROSITE" id="PS50887"/>
    </source>
</evidence>
<dbReference type="PANTHER" id="PTHR45138">
    <property type="entry name" value="REGULATORY COMPONENTS OF SENSORY TRANSDUCTION SYSTEM"/>
    <property type="match status" value="1"/>
</dbReference>
<dbReference type="EC" id="2.7.7.65" evidence="1"/>
<comment type="catalytic activity">
    <reaction evidence="2">
        <text>2 GTP = 3',3'-c-di-GMP + 2 diphosphate</text>
        <dbReference type="Rhea" id="RHEA:24898"/>
        <dbReference type="ChEBI" id="CHEBI:33019"/>
        <dbReference type="ChEBI" id="CHEBI:37565"/>
        <dbReference type="ChEBI" id="CHEBI:58805"/>
        <dbReference type="EC" id="2.7.7.65"/>
    </reaction>
</comment>
<name>A0ABX8ZPD6_9SPHN</name>
<evidence type="ECO:0000256" key="1">
    <source>
        <dbReference type="ARBA" id="ARBA00012528"/>
    </source>
</evidence>
<evidence type="ECO:0000313" key="5">
    <source>
        <dbReference type="Proteomes" id="UP000824281"/>
    </source>
</evidence>
<dbReference type="Pfam" id="PF00990">
    <property type="entry name" value="GGDEF"/>
    <property type="match status" value="1"/>
</dbReference>